<feature type="region of interest" description="Disordered" evidence="1">
    <location>
        <begin position="513"/>
        <end position="590"/>
    </location>
</feature>
<sequence length="600" mass="66689">MAYHLGAVGGDSGAASRRSTTRGTASPALGGFLGASLGDTSLTSLSFLTAGAEGAGAEAGGVSVRGEAAQTGQRQGRGHREAPCRRQLGVKDLCQMELHLNEWTKGFDVMVVARACGSVLIRCLLAQIVVSCIHHRAVLSRNENFRNRIDMAKNKEPKKQHSRPQKQMWACKEKKNQRKMWAEGARETLWSERDYLRDVCNEFHAWVSWHLADDEEPEEPLPYYDPMVAPEVEELDDEETVARRLRVETLNASEEGTAPEDARLIAGSVLAGIKSLPKAQQGFQQYMHEAYGTDIKPMVEAWWKRLCNARGVESATRQATGVYKFTGLSSFVVFGGPIPVYDGDLRTLIGGINMYNVAWRTDETMNQALVTSRSELRLDSLQRDFVTALNTSHHQFGMSTGSNDGRRQPKGLLISREWSHKELGDYLFSVLPYVFGYFRDQETEWLLILTSTVVARHPIPLEISRGDWNDPEFQTLLDQQDDDAEAGPSGIQRSPSLELPPEAVVATHNKCLSAFSDDDTPESSKKRKSSKGPLRRPQTRSKTEEDGERSGPTPECIDLTGDSTTAPHPHTPAKPPFPEPISPEQTIDVDPYDCSHKFYF</sequence>
<comment type="caution">
    <text evidence="2">The sequence shown here is derived from an EMBL/GenBank/DDBJ whole genome shotgun (WGS) entry which is preliminary data.</text>
</comment>
<feature type="region of interest" description="Disordered" evidence="1">
    <location>
        <begin position="1"/>
        <end position="22"/>
    </location>
</feature>
<reference evidence="2 3" key="1">
    <citation type="journal article" date="2024" name="J Genomics">
        <title>Draft genome sequencing and assembly of Favolaschia claudopus CIRM-BRFM 2984 isolated from oak limbs.</title>
        <authorList>
            <person name="Navarro D."/>
            <person name="Drula E."/>
            <person name="Chaduli D."/>
            <person name="Cazenave R."/>
            <person name="Ahrendt S."/>
            <person name="Wang J."/>
            <person name="Lipzen A."/>
            <person name="Daum C."/>
            <person name="Barry K."/>
            <person name="Grigoriev I.V."/>
            <person name="Favel A."/>
            <person name="Rosso M.N."/>
            <person name="Martin F."/>
        </authorList>
    </citation>
    <scope>NUCLEOTIDE SEQUENCE [LARGE SCALE GENOMIC DNA]</scope>
    <source>
        <strain evidence="2 3">CIRM-BRFM 2984</strain>
    </source>
</reference>
<proteinExistence type="predicted"/>
<evidence type="ECO:0000313" key="2">
    <source>
        <dbReference type="EMBL" id="KAK7030587.1"/>
    </source>
</evidence>
<protein>
    <submittedName>
        <fullName evidence="2">Uncharacterized protein</fullName>
    </submittedName>
</protein>
<dbReference type="Proteomes" id="UP001362999">
    <property type="component" value="Unassembled WGS sequence"/>
</dbReference>
<gene>
    <name evidence="2" type="ORF">R3P38DRAFT_2774909</name>
</gene>
<name>A0AAW0BUU1_9AGAR</name>
<dbReference type="EMBL" id="JAWWNJ010000025">
    <property type="protein sequence ID" value="KAK7030587.1"/>
    <property type="molecule type" value="Genomic_DNA"/>
</dbReference>
<evidence type="ECO:0000313" key="3">
    <source>
        <dbReference type="Proteomes" id="UP001362999"/>
    </source>
</evidence>
<dbReference type="AlphaFoldDB" id="A0AAW0BUU1"/>
<feature type="compositionally biased region" description="Basic residues" evidence="1">
    <location>
        <begin position="525"/>
        <end position="539"/>
    </location>
</feature>
<feature type="compositionally biased region" description="Low complexity" evidence="1">
    <location>
        <begin position="60"/>
        <end position="69"/>
    </location>
</feature>
<feature type="region of interest" description="Disordered" evidence="1">
    <location>
        <begin position="59"/>
        <end position="82"/>
    </location>
</feature>
<organism evidence="2 3">
    <name type="scientific">Favolaschia claudopus</name>
    <dbReference type="NCBI Taxonomy" id="2862362"/>
    <lineage>
        <taxon>Eukaryota</taxon>
        <taxon>Fungi</taxon>
        <taxon>Dikarya</taxon>
        <taxon>Basidiomycota</taxon>
        <taxon>Agaricomycotina</taxon>
        <taxon>Agaricomycetes</taxon>
        <taxon>Agaricomycetidae</taxon>
        <taxon>Agaricales</taxon>
        <taxon>Marasmiineae</taxon>
        <taxon>Mycenaceae</taxon>
        <taxon>Favolaschia</taxon>
    </lineage>
</organism>
<feature type="compositionally biased region" description="Pro residues" evidence="1">
    <location>
        <begin position="569"/>
        <end position="581"/>
    </location>
</feature>
<accession>A0AAW0BUU1</accession>
<keyword evidence="3" id="KW-1185">Reference proteome</keyword>
<evidence type="ECO:0000256" key="1">
    <source>
        <dbReference type="SAM" id="MobiDB-lite"/>
    </source>
</evidence>